<gene>
    <name evidence="2" type="ORF">APLA_LOCUS11085</name>
</gene>
<accession>A0A8S1AP14</accession>
<protein>
    <submittedName>
        <fullName evidence="2">Uncharacterized protein</fullName>
    </submittedName>
</protein>
<keyword evidence="3" id="KW-1185">Reference proteome</keyword>
<evidence type="ECO:0000313" key="3">
    <source>
        <dbReference type="Proteomes" id="UP000494106"/>
    </source>
</evidence>
<keyword evidence="1" id="KW-0175">Coiled coil</keyword>
<dbReference type="EMBL" id="CADEBC010000528">
    <property type="protein sequence ID" value="CAB3246850.1"/>
    <property type="molecule type" value="Genomic_DNA"/>
</dbReference>
<name>A0A8S1AP14_ARCPL</name>
<dbReference type="Proteomes" id="UP000494106">
    <property type="component" value="Unassembled WGS sequence"/>
</dbReference>
<proteinExistence type="predicted"/>
<comment type="caution">
    <text evidence="2">The sequence shown here is derived from an EMBL/GenBank/DDBJ whole genome shotgun (WGS) entry which is preliminary data.</text>
</comment>
<evidence type="ECO:0000256" key="1">
    <source>
        <dbReference type="SAM" id="Coils"/>
    </source>
</evidence>
<dbReference type="AlphaFoldDB" id="A0A8S1AP14"/>
<organism evidence="2 3">
    <name type="scientific">Arctia plantaginis</name>
    <name type="common">Wood tiger moth</name>
    <name type="synonym">Phalaena plantaginis</name>
    <dbReference type="NCBI Taxonomy" id="874455"/>
    <lineage>
        <taxon>Eukaryota</taxon>
        <taxon>Metazoa</taxon>
        <taxon>Ecdysozoa</taxon>
        <taxon>Arthropoda</taxon>
        <taxon>Hexapoda</taxon>
        <taxon>Insecta</taxon>
        <taxon>Pterygota</taxon>
        <taxon>Neoptera</taxon>
        <taxon>Endopterygota</taxon>
        <taxon>Lepidoptera</taxon>
        <taxon>Glossata</taxon>
        <taxon>Ditrysia</taxon>
        <taxon>Noctuoidea</taxon>
        <taxon>Erebidae</taxon>
        <taxon>Arctiinae</taxon>
        <taxon>Arctia</taxon>
    </lineage>
</organism>
<reference evidence="2 3" key="1">
    <citation type="submission" date="2020-04" db="EMBL/GenBank/DDBJ databases">
        <authorList>
            <person name="Wallbank WR R."/>
            <person name="Pardo Diaz C."/>
            <person name="Kozak K."/>
            <person name="Martin S."/>
            <person name="Jiggins C."/>
            <person name="Moest M."/>
            <person name="Warren A I."/>
            <person name="Byers J.R.P. K."/>
            <person name="Montejo-Kovacevich G."/>
            <person name="Yen C E."/>
        </authorList>
    </citation>
    <scope>NUCLEOTIDE SEQUENCE [LARGE SCALE GENOMIC DNA]</scope>
</reference>
<sequence>MRTYVLTKDDFREISREELTLMRSVLGQELHQTLKQMLVTELQSIRHEITILENSVEFLDENYESTKSAITTYQERLCRLQKENAQLTTTLQDLQIRLQVMEQHNRSKNFEIQCVPDSRT</sequence>
<dbReference type="OrthoDB" id="8196581at2759"/>
<feature type="coiled-coil region" evidence="1">
    <location>
        <begin position="42"/>
        <end position="104"/>
    </location>
</feature>
<evidence type="ECO:0000313" key="2">
    <source>
        <dbReference type="EMBL" id="CAB3246850.1"/>
    </source>
</evidence>